<evidence type="ECO:0000256" key="5">
    <source>
        <dbReference type="PIRSR" id="PIRSR604294-1"/>
    </source>
</evidence>
<dbReference type="Pfam" id="PF03055">
    <property type="entry name" value="RPE65"/>
    <property type="match status" value="1"/>
</dbReference>
<dbReference type="GO" id="GO:0046872">
    <property type="term" value="F:metal ion binding"/>
    <property type="evidence" value="ECO:0007669"/>
    <property type="project" value="UniProtKB-KW"/>
</dbReference>
<sequence>MASNHDHRSPFMDWPNDAGFDATAESPEPVELAVTGAMPCQVAGTLYRVGPGTYKVAGSKYQLSHWFDGFTHLHRFQLVAQPTGTCRVLYNSRRQVDKLVEEARKSGTLEGVTFGQKRDPCASIFQKVKSFFRPAFNTKDPGLVNAGVTVHANIPCVPPQLKSSDPLAELRQFHRLTTMTDANVFKHVDPETLEPTGVTRQEALHPDLRGPLSCAHAALDPTSGDMYNYNLDFGRYATYRVFRTSAASGQTDILATISGPAVKPAYLHSFFLSPDYVILCIWPCIFAAAGVKVLWERNMVDAMRFDPDVQTRWYVVDRKENRGVVATFLSPAFFSFHTVNAWQADNGDGTVDIMCDIIQYPTDEMIQRGYYEAMVSTGSDVEKYFGSEASRPSLVRYCLSSVPKESPLKIPTDDSKLPQADIQLRIEAEGVGDLPTINPCFAGKKARYVYNVVNQGKSSFFDAIAKIDLETQKVLIWSHEHHTPGEAVFVPDGQNEAEDAGYLLSIVLNGDTGTSYLLCLDARDMTDVGRADCAAAVGFGFHGTHYPLPQ</sequence>
<gene>
    <name evidence="7" type="ORF">CNMCM5623_002420</name>
</gene>
<evidence type="ECO:0000313" key="8">
    <source>
        <dbReference type="Proteomes" id="UP000654922"/>
    </source>
</evidence>
<proteinExistence type="inferred from homology"/>
<feature type="binding site" evidence="5">
    <location>
        <position position="337"/>
    </location>
    <ligand>
        <name>Fe cation</name>
        <dbReference type="ChEBI" id="CHEBI:24875"/>
        <note>catalytic</note>
    </ligand>
</feature>
<comment type="cofactor">
    <cofactor evidence="5">
        <name>Fe(2+)</name>
        <dbReference type="ChEBI" id="CHEBI:29033"/>
    </cofactor>
    <text evidence="5">Binds 1 Fe(2+) ion per subunit.</text>
</comment>
<comment type="caution">
    <text evidence="7">The sequence shown here is derived from an EMBL/GenBank/DDBJ whole genome shotgun (WGS) entry which is preliminary data.</text>
</comment>
<evidence type="ECO:0000256" key="6">
    <source>
        <dbReference type="SAM" id="MobiDB-lite"/>
    </source>
</evidence>
<dbReference type="GO" id="GO:0016121">
    <property type="term" value="P:carotene catabolic process"/>
    <property type="evidence" value="ECO:0007669"/>
    <property type="project" value="TreeGrafter"/>
</dbReference>
<keyword evidence="3" id="KW-0560">Oxidoreductase</keyword>
<dbReference type="PANTHER" id="PTHR10543:SF24">
    <property type="entry name" value="CAROTENOID ISOMEROOXYGENASE"/>
    <property type="match status" value="1"/>
</dbReference>
<evidence type="ECO:0000256" key="2">
    <source>
        <dbReference type="ARBA" id="ARBA00022723"/>
    </source>
</evidence>
<dbReference type="PANTHER" id="PTHR10543">
    <property type="entry name" value="BETA-CAROTENE DIOXYGENASE"/>
    <property type="match status" value="1"/>
</dbReference>
<keyword evidence="2 5" id="KW-0479">Metal-binding</keyword>
<dbReference type="OrthoDB" id="407010at2759"/>
<evidence type="ECO:0000313" key="7">
    <source>
        <dbReference type="EMBL" id="KAF7169808.1"/>
    </source>
</evidence>
<keyword evidence="4 5" id="KW-0408">Iron</keyword>
<organism evidence="7 8">
    <name type="scientific">Aspergillus felis</name>
    <dbReference type="NCBI Taxonomy" id="1287682"/>
    <lineage>
        <taxon>Eukaryota</taxon>
        <taxon>Fungi</taxon>
        <taxon>Dikarya</taxon>
        <taxon>Ascomycota</taxon>
        <taxon>Pezizomycotina</taxon>
        <taxon>Eurotiomycetes</taxon>
        <taxon>Eurotiomycetidae</taxon>
        <taxon>Eurotiales</taxon>
        <taxon>Aspergillaceae</taxon>
        <taxon>Aspergillus</taxon>
        <taxon>Aspergillus subgen. Fumigati</taxon>
    </lineage>
</organism>
<protein>
    <recommendedName>
        <fullName evidence="9">Dioxygenase</fullName>
    </recommendedName>
</protein>
<name>A0A8H6QBD0_9EURO</name>
<accession>A0A8H6QBD0</accession>
<feature type="binding site" evidence="5">
    <location>
        <position position="542"/>
    </location>
    <ligand>
        <name>Fe cation</name>
        <dbReference type="ChEBI" id="CHEBI:24875"/>
        <note>catalytic</note>
    </ligand>
</feature>
<feature type="region of interest" description="Disordered" evidence="6">
    <location>
        <begin position="1"/>
        <end position="22"/>
    </location>
</feature>
<reference evidence="7" key="1">
    <citation type="submission" date="2020-06" db="EMBL/GenBank/DDBJ databases">
        <title>Draft genome sequences of strains closely related to Aspergillus parafelis and Aspergillus hiratsukae.</title>
        <authorList>
            <person name="Dos Santos R.A.C."/>
            <person name="Rivero-Menendez O."/>
            <person name="Steenwyk J.L."/>
            <person name="Mead M.E."/>
            <person name="Goldman G.H."/>
            <person name="Alastruey-Izquierdo A."/>
            <person name="Rokas A."/>
        </authorList>
    </citation>
    <scope>NUCLEOTIDE SEQUENCE</scope>
    <source>
        <strain evidence="7">CNM-CM5623</strain>
    </source>
</reference>
<evidence type="ECO:0000256" key="4">
    <source>
        <dbReference type="ARBA" id="ARBA00023004"/>
    </source>
</evidence>
<comment type="similarity">
    <text evidence="1">Belongs to the carotenoid oxygenase family.</text>
</comment>
<dbReference type="InterPro" id="IPR004294">
    <property type="entry name" value="Carotenoid_Oase"/>
</dbReference>
<dbReference type="AlphaFoldDB" id="A0A8H6QBD0"/>
<dbReference type="Proteomes" id="UP000654922">
    <property type="component" value="Unassembled WGS sequence"/>
</dbReference>
<feature type="compositionally biased region" description="Basic and acidic residues" evidence="6">
    <location>
        <begin position="1"/>
        <end position="10"/>
    </location>
</feature>
<feature type="binding site" evidence="5">
    <location>
        <position position="268"/>
    </location>
    <ligand>
        <name>Fe cation</name>
        <dbReference type="ChEBI" id="CHEBI:24875"/>
        <note>catalytic</note>
    </ligand>
</feature>
<dbReference type="GO" id="GO:0010436">
    <property type="term" value="F:carotenoid dioxygenase activity"/>
    <property type="evidence" value="ECO:0007669"/>
    <property type="project" value="TreeGrafter"/>
</dbReference>
<evidence type="ECO:0008006" key="9">
    <source>
        <dbReference type="Google" id="ProtNLM"/>
    </source>
</evidence>
<feature type="binding site" evidence="5">
    <location>
        <position position="216"/>
    </location>
    <ligand>
        <name>Fe cation</name>
        <dbReference type="ChEBI" id="CHEBI:24875"/>
        <note>catalytic</note>
    </ligand>
</feature>
<evidence type="ECO:0000256" key="1">
    <source>
        <dbReference type="ARBA" id="ARBA00006787"/>
    </source>
</evidence>
<evidence type="ECO:0000256" key="3">
    <source>
        <dbReference type="ARBA" id="ARBA00023002"/>
    </source>
</evidence>
<dbReference type="EMBL" id="JACBAE010001232">
    <property type="protein sequence ID" value="KAF7169808.1"/>
    <property type="molecule type" value="Genomic_DNA"/>
</dbReference>